<reference evidence="1 2" key="1">
    <citation type="journal article" date="2019" name="Nat. Med.">
        <title>A library of human gut bacterial isolates paired with longitudinal multiomics data enables mechanistic microbiome research.</title>
        <authorList>
            <person name="Poyet M."/>
            <person name="Groussin M."/>
            <person name="Gibbons S.M."/>
            <person name="Avila-Pacheco J."/>
            <person name="Jiang X."/>
            <person name="Kearney S.M."/>
            <person name="Perrotta A.R."/>
            <person name="Berdy B."/>
            <person name="Zhao S."/>
            <person name="Lieberman T.D."/>
            <person name="Swanson P.K."/>
            <person name="Smith M."/>
            <person name="Roesemann S."/>
            <person name="Alexander J.E."/>
            <person name="Rich S.A."/>
            <person name="Livny J."/>
            <person name="Vlamakis H."/>
            <person name="Clish C."/>
            <person name="Bullock K."/>
            <person name="Deik A."/>
            <person name="Scott J."/>
            <person name="Pierce K.A."/>
            <person name="Xavier R.J."/>
            <person name="Alm E.J."/>
        </authorList>
    </citation>
    <scope>NUCLEOTIDE SEQUENCE [LARGE SCALE GENOMIC DNA]</scope>
    <source>
        <strain evidence="1 2">BIOML-A17</strain>
    </source>
</reference>
<evidence type="ECO:0000313" key="1">
    <source>
        <dbReference type="EMBL" id="KAB5278178.1"/>
    </source>
</evidence>
<dbReference type="EMBL" id="WCLP01000096">
    <property type="protein sequence ID" value="KAB5278178.1"/>
    <property type="molecule type" value="Genomic_DNA"/>
</dbReference>
<dbReference type="Proteomes" id="UP000440773">
    <property type="component" value="Unassembled WGS sequence"/>
</dbReference>
<organism evidence="1 2">
    <name type="scientific">Bacteroides stercoris</name>
    <dbReference type="NCBI Taxonomy" id="46506"/>
    <lineage>
        <taxon>Bacteria</taxon>
        <taxon>Pseudomonadati</taxon>
        <taxon>Bacteroidota</taxon>
        <taxon>Bacteroidia</taxon>
        <taxon>Bacteroidales</taxon>
        <taxon>Bacteroidaceae</taxon>
        <taxon>Bacteroides</taxon>
    </lineage>
</organism>
<comment type="caution">
    <text evidence="1">The sequence shown here is derived from an EMBL/GenBank/DDBJ whole genome shotgun (WGS) entry which is preliminary data.</text>
</comment>
<feature type="non-terminal residue" evidence="1">
    <location>
        <position position="1"/>
    </location>
</feature>
<accession>A0A7J5KXN3</accession>
<evidence type="ECO:0000313" key="2">
    <source>
        <dbReference type="Proteomes" id="UP000440773"/>
    </source>
</evidence>
<gene>
    <name evidence="1" type="ORF">F9962_18545</name>
</gene>
<proteinExistence type="predicted"/>
<sequence length="71" mass="8437">TVSCFMDEFIGYDLSHEQVRDAKECRLRKAREDYNEANAYYYKLKENGKSIRGIEAILLVMREQMLKAKKQ</sequence>
<protein>
    <submittedName>
        <fullName evidence="1">Uncharacterized protein</fullName>
    </submittedName>
</protein>
<dbReference type="AlphaFoldDB" id="A0A7J5KXN3"/>
<name>A0A7J5KXN3_BACSE</name>